<comment type="caution">
    <text evidence="4">The sequence shown here is derived from an EMBL/GenBank/DDBJ whole genome shotgun (WGS) entry which is preliminary data.</text>
</comment>
<dbReference type="RefSeq" id="WP_212535219.1">
    <property type="nucleotide sequence ID" value="NZ_JAGTUU010000001.1"/>
</dbReference>
<dbReference type="InterPro" id="IPR029058">
    <property type="entry name" value="AB_hydrolase_fold"/>
</dbReference>
<gene>
    <name evidence="4" type="ORF">KB874_03930</name>
</gene>
<evidence type="ECO:0000259" key="3">
    <source>
        <dbReference type="Pfam" id="PF00561"/>
    </source>
</evidence>
<dbReference type="Proteomes" id="UP000681356">
    <property type="component" value="Unassembled WGS sequence"/>
</dbReference>
<evidence type="ECO:0000256" key="2">
    <source>
        <dbReference type="ARBA" id="ARBA00022801"/>
    </source>
</evidence>
<feature type="domain" description="AB hydrolase-1" evidence="3">
    <location>
        <begin position="84"/>
        <end position="357"/>
    </location>
</feature>
<dbReference type="InterPro" id="IPR002410">
    <property type="entry name" value="Peptidase_S33"/>
</dbReference>
<dbReference type="PANTHER" id="PTHR43798">
    <property type="entry name" value="MONOACYLGLYCEROL LIPASE"/>
    <property type="match status" value="1"/>
</dbReference>
<organism evidence="4 5">
    <name type="scientific">Thetidibacter halocola</name>
    <dbReference type="NCBI Taxonomy" id="2827239"/>
    <lineage>
        <taxon>Bacteria</taxon>
        <taxon>Pseudomonadati</taxon>
        <taxon>Pseudomonadota</taxon>
        <taxon>Alphaproteobacteria</taxon>
        <taxon>Rhodobacterales</taxon>
        <taxon>Roseobacteraceae</taxon>
        <taxon>Thetidibacter</taxon>
    </lineage>
</organism>
<dbReference type="GO" id="GO:0016020">
    <property type="term" value="C:membrane"/>
    <property type="evidence" value="ECO:0007669"/>
    <property type="project" value="TreeGrafter"/>
</dbReference>
<dbReference type="SUPFAM" id="SSF53474">
    <property type="entry name" value="alpha/beta-Hydrolases"/>
    <property type="match status" value="1"/>
</dbReference>
<protein>
    <submittedName>
        <fullName evidence="4">Alpha/beta fold hydrolase</fullName>
    </submittedName>
</protein>
<dbReference type="Pfam" id="PF00561">
    <property type="entry name" value="Abhydrolase_1"/>
    <property type="match status" value="1"/>
</dbReference>
<keyword evidence="2 4" id="KW-0378">Hydrolase</keyword>
<dbReference type="InterPro" id="IPR000073">
    <property type="entry name" value="AB_hydrolase_1"/>
</dbReference>
<evidence type="ECO:0000256" key="1">
    <source>
        <dbReference type="ARBA" id="ARBA00010088"/>
    </source>
</evidence>
<dbReference type="GO" id="GO:0008233">
    <property type="term" value="F:peptidase activity"/>
    <property type="evidence" value="ECO:0007669"/>
    <property type="project" value="InterPro"/>
</dbReference>
<dbReference type="PANTHER" id="PTHR43798:SF33">
    <property type="entry name" value="HYDROLASE, PUTATIVE (AFU_ORTHOLOGUE AFUA_2G14860)-RELATED"/>
    <property type="match status" value="1"/>
</dbReference>
<name>A0A8J7W9C1_9RHOB</name>
<proteinExistence type="inferred from homology"/>
<dbReference type="AlphaFoldDB" id="A0A8J7W9C1"/>
<dbReference type="Gene3D" id="3.40.50.1820">
    <property type="entry name" value="alpha/beta hydrolase"/>
    <property type="match status" value="1"/>
</dbReference>
<dbReference type="PRINTS" id="PR00793">
    <property type="entry name" value="PROAMNOPTASE"/>
</dbReference>
<evidence type="ECO:0000313" key="4">
    <source>
        <dbReference type="EMBL" id="MBS0123275.1"/>
    </source>
</evidence>
<dbReference type="InterPro" id="IPR050266">
    <property type="entry name" value="AB_hydrolase_sf"/>
</dbReference>
<accession>A0A8J7W9C1</accession>
<comment type="similarity">
    <text evidence="1">Belongs to the peptidase S33 family.</text>
</comment>
<keyword evidence="5" id="KW-1185">Reference proteome</keyword>
<sequence>MASRTKRRSLANRFGKAMMVAGLILLLGFALGLAWLVAISPGRPDPLRDAAGDVIPGSLSERVTIEIGGIPQGMIIQSVDPANPVLLFLHGGPGMTEVFMELDYPTGLERHFTMVWWEQRGAGMSFSGDIPPETMTMEQMIADTIQVADYLRDRFGQDRILLLGHSWGSYLGVQVAAAAPDRFLAYVGMAQIAHQLRSEVMAHAYLLDFYRARGDAVMVGRLEAAPVSMEAGTSPEWMRLRDAAMHRAGVGHTRDMDSVITGIFLPVWRVRAYTLMDKINVWRGKIWSRPFFWEDLLRDDLSARLTRFELPVYIFVGRHDRTAHPDLSRAWFDAIEAPVKGFYIFENSAHSPLFEEPERATSILVNDVLNGSAEMVDADD</sequence>
<dbReference type="GO" id="GO:0006508">
    <property type="term" value="P:proteolysis"/>
    <property type="evidence" value="ECO:0007669"/>
    <property type="project" value="InterPro"/>
</dbReference>
<reference evidence="4" key="1">
    <citation type="submission" date="2021-04" db="EMBL/GenBank/DDBJ databases">
        <authorList>
            <person name="Yoon J."/>
        </authorList>
    </citation>
    <scope>NUCLEOTIDE SEQUENCE</scope>
    <source>
        <strain evidence="4">KMU-90</strain>
    </source>
</reference>
<dbReference type="EMBL" id="JAGTUU010000001">
    <property type="protein sequence ID" value="MBS0123275.1"/>
    <property type="molecule type" value="Genomic_DNA"/>
</dbReference>
<evidence type="ECO:0000313" key="5">
    <source>
        <dbReference type="Proteomes" id="UP000681356"/>
    </source>
</evidence>